<reference evidence="2 3" key="1">
    <citation type="submission" date="2015-03" db="EMBL/GenBank/DDBJ databases">
        <title>Genomics and transcriptomics of the oil-accumulating basidiomycete yeast T. oleaginosus allow insights into substrate utilization and the diverse evolutionary trajectories of mating systems in fungi.</title>
        <authorList>
            <consortium name="DOE Joint Genome Institute"/>
            <person name="Kourist R."/>
            <person name="Kracht O."/>
            <person name="Bracharz F."/>
            <person name="Lipzen A."/>
            <person name="Nolan M."/>
            <person name="Ohm R."/>
            <person name="Grigoriev I."/>
            <person name="Sun S."/>
            <person name="Heitman J."/>
            <person name="Bruck T."/>
            <person name="Nowrousian M."/>
        </authorList>
    </citation>
    <scope>NUCLEOTIDE SEQUENCE [LARGE SCALE GENOMIC DNA]</scope>
    <source>
        <strain evidence="2 3">IBC0246</strain>
    </source>
</reference>
<name>A0A0J0XUF8_9TREE</name>
<sequence>MSYHLQMSLLRIPVPQCPVRLPVSPRTPVAHVTSTDGLRLIVSPTYDSYLNQRSETAIGTPRGQGPPDVKPPACMLSYHLPSPSSPREVQTRPTVVGPPYGPLRLAGPAQKPHDPAPHHRPRGVVVIILS</sequence>
<protein>
    <submittedName>
        <fullName evidence="2">Uncharacterized protein</fullName>
    </submittedName>
</protein>
<gene>
    <name evidence="2" type="ORF">CC85DRAFT_283354</name>
</gene>
<proteinExistence type="predicted"/>
<dbReference type="EMBL" id="KQ087185">
    <property type="protein sequence ID" value="KLT44718.1"/>
    <property type="molecule type" value="Genomic_DNA"/>
</dbReference>
<feature type="region of interest" description="Disordered" evidence="1">
    <location>
        <begin position="79"/>
        <end position="122"/>
    </location>
</feature>
<keyword evidence="3" id="KW-1185">Reference proteome</keyword>
<accession>A0A0J0XUF8</accession>
<evidence type="ECO:0000256" key="1">
    <source>
        <dbReference type="SAM" id="MobiDB-lite"/>
    </source>
</evidence>
<dbReference type="RefSeq" id="XP_018281209.1">
    <property type="nucleotide sequence ID" value="XM_018422327.1"/>
</dbReference>
<dbReference type="AlphaFoldDB" id="A0A0J0XUF8"/>
<evidence type="ECO:0000313" key="2">
    <source>
        <dbReference type="EMBL" id="KLT44718.1"/>
    </source>
</evidence>
<organism evidence="2 3">
    <name type="scientific">Cutaneotrichosporon oleaginosum</name>
    <dbReference type="NCBI Taxonomy" id="879819"/>
    <lineage>
        <taxon>Eukaryota</taxon>
        <taxon>Fungi</taxon>
        <taxon>Dikarya</taxon>
        <taxon>Basidiomycota</taxon>
        <taxon>Agaricomycotina</taxon>
        <taxon>Tremellomycetes</taxon>
        <taxon>Trichosporonales</taxon>
        <taxon>Trichosporonaceae</taxon>
        <taxon>Cutaneotrichosporon</taxon>
    </lineage>
</organism>
<dbReference type="GeneID" id="28982930"/>
<dbReference type="Proteomes" id="UP000053611">
    <property type="component" value="Unassembled WGS sequence"/>
</dbReference>
<evidence type="ECO:0000313" key="3">
    <source>
        <dbReference type="Proteomes" id="UP000053611"/>
    </source>
</evidence>